<accession>A0A841TAS0</accession>
<dbReference type="Gene3D" id="3.40.190.10">
    <property type="entry name" value="Periplasmic binding protein-like II"/>
    <property type="match status" value="1"/>
</dbReference>
<evidence type="ECO:0000256" key="2">
    <source>
        <dbReference type="ARBA" id="ARBA00022448"/>
    </source>
</evidence>
<dbReference type="PANTHER" id="PTHR30061">
    <property type="entry name" value="MALTOSE-BINDING PERIPLASMIC PROTEIN"/>
    <property type="match status" value="1"/>
</dbReference>
<protein>
    <submittedName>
        <fullName evidence="5">Extracellular solute-binding protein</fullName>
    </submittedName>
</protein>
<evidence type="ECO:0000256" key="4">
    <source>
        <dbReference type="SAM" id="SignalP"/>
    </source>
</evidence>
<sequence>MRFARRTIGILLAGMLLLTAGCSNSATKSAGPDVAKLLKAPNLSSSDGKVVLRLWSFHQSMEYNFWTWLAQEYEKEHPNIEIRVEYVSSDDYFSSTRLLSSFASGQGPDLFFVSQATFKRFSEANFLYPLTRLFTPDIREDFLPSALDSVTAGDDIYAVPFEMELLGLFYNKQMFSEHHLEPPTTWEEMMRDAQQLKTADVSGLTIETYDGAYKNFSWLPFLWQTGANLLTDDGMQPALSNSNVVQMYQYFRDMVDQGLLNLRPSRPATDIGILANGETAMQVSGTWNIRMLETEFADQPIGVVPLPVPEGGTPMTIAGGWKMAVNRQSAQAEEAAKFVMWAFAGDPAIPLKWVNDVKFAYSPRKSVMEAGMQSYRKGLRAVFTDRIFGTEREEPQLPEEMNRIFSDSLQDMLFGEDSPEAIVGKAEQEIAAALAHS</sequence>
<dbReference type="GO" id="GO:1901982">
    <property type="term" value="F:maltose binding"/>
    <property type="evidence" value="ECO:0007669"/>
    <property type="project" value="TreeGrafter"/>
</dbReference>
<dbReference type="Proteomes" id="UP000574133">
    <property type="component" value="Unassembled WGS sequence"/>
</dbReference>
<dbReference type="PROSITE" id="PS51257">
    <property type="entry name" value="PROKAR_LIPOPROTEIN"/>
    <property type="match status" value="1"/>
</dbReference>
<feature type="chain" id="PRO_5032941778" evidence="4">
    <location>
        <begin position="26"/>
        <end position="437"/>
    </location>
</feature>
<reference evidence="5 6" key="1">
    <citation type="submission" date="2020-08" db="EMBL/GenBank/DDBJ databases">
        <title>Cohnella phylogeny.</title>
        <authorList>
            <person name="Dunlap C."/>
        </authorList>
    </citation>
    <scope>NUCLEOTIDE SEQUENCE [LARGE SCALE GENOMIC DNA]</scope>
    <source>
        <strain evidence="5 6">DSM 103658</strain>
    </source>
</reference>
<dbReference type="GO" id="GO:0055052">
    <property type="term" value="C:ATP-binding cassette (ABC) transporter complex, substrate-binding subunit-containing"/>
    <property type="evidence" value="ECO:0007669"/>
    <property type="project" value="TreeGrafter"/>
</dbReference>
<dbReference type="InterPro" id="IPR006059">
    <property type="entry name" value="SBP"/>
</dbReference>
<evidence type="ECO:0000256" key="1">
    <source>
        <dbReference type="ARBA" id="ARBA00008520"/>
    </source>
</evidence>
<dbReference type="RefSeq" id="WP_185179659.1">
    <property type="nucleotide sequence ID" value="NZ_CBCSEP010000009.1"/>
</dbReference>
<evidence type="ECO:0000313" key="6">
    <source>
        <dbReference type="Proteomes" id="UP000574133"/>
    </source>
</evidence>
<dbReference type="PANTHER" id="PTHR30061:SF50">
    <property type="entry name" value="MALTOSE_MALTODEXTRIN-BINDING PERIPLASMIC PROTEIN"/>
    <property type="match status" value="1"/>
</dbReference>
<feature type="signal peptide" evidence="4">
    <location>
        <begin position="1"/>
        <end position="25"/>
    </location>
</feature>
<evidence type="ECO:0000256" key="3">
    <source>
        <dbReference type="ARBA" id="ARBA00022729"/>
    </source>
</evidence>
<dbReference type="AlphaFoldDB" id="A0A841TAS0"/>
<dbReference type="Pfam" id="PF01547">
    <property type="entry name" value="SBP_bac_1"/>
    <property type="match status" value="1"/>
</dbReference>
<keyword evidence="6" id="KW-1185">Reference proteome</keyword>
<gene>
    <name evidence="5" type="ORF">H4Q31_13890</name>
</gene>
<comment type="caution">
    <text evidence="5">The sequence shown here is derived from an EMBL/GenBank/DDBJ whole genome shotgun (WGS) entry which is preliminary data.</text>
</comment>
<keyword evidence="2" id="KW-0813">Transport</keyword>
<keyword evidence="3 4" id="KW-0732">Signal</keyword>
<name>A0A841TAS0_9BACL</name>
<proteinExistence type="inferred from homology"/>
<dbReference type="SUPFAM" id="SSF53850">
    <property type="entry name" value="Periplasmic binding protein-like II"/>
    <property type="match status" value="1"/>
</dbReference>
<dbReference type="GO" id="GO:0042956">
    <property type="term" value="P:maltodextrin transmembrane transport"/>
    <property type="evidence" value="ECO:0007669"/>
    <property type="project" value="TreeGrafter"/>
</dbReference>
<organism evidence="5 6">
    <name type="scientific">Cohnella lubricantis</name>
    <dbReference type="NCBI Taxonomy" id="2163172"/>
    <lineage>
        <taxon>Bacteria</taxon>
        <taxon>Bacillati</taxon>
        <taxon>Bacillota</taxon>
        <taxon>Bacilli</taxon>
        <taxon>Bacillales</taxon>
        <taxon>Paenibacillaceae</taxon>
        <taxon>Cohnella</taxon>
    </lineage>
</organism>
<evidence type="ECO:0000313" key="5">
    <source>
        <dbReference type="EMBL" id="MBB6678394.1"/>
    </source>
</evidence>
<comment type="similarity">
    <text evidence="1">Belongs to the bacterial solute-binding protein 1 family.</text>
</comment>
<dbReference type="EMBL" id="JACJVN010000055">
    <property type="protein sequence ID" value="MBB6678394.1"/>
    <property type="molecule type" value="Genomic_DNA"/>
</dbReference>
<dbReference type="GO" id="GO:0015768">
    <property type="term" value="P:maltose transport"/>
    <property type="evidence" value="ECO:0007669"/>
    <property type="project" value="TreeGrafter"/>
</dbReference>